<dbReference type="Pfam" id="PF17766">
    <property type="entry name" value="fn3_6"/>
    <property type="match status" value="1"/>
</dbReference>
<dbReference type="Gene3D" id="2.60.40.3440">
    <property type="match status" value="2"/>
</dbReference>
<dbReference type="InterPro" id="IPR036852">
    <property type="entry name" value="Peptidase_S8/S53_dom_sf"/>
</dbReference>
<evidence type="ECO:0000259" key="13">
    <source>
        <dbReference type="Pfam" id="PF05922"/>
    </source>
</evidence>
<dbReference type="RefSeq" id="WP_087861635.1">
    <property type="nucleotide sequence ID" value="NZ_LT859958.1"/>
</dbReference>
<dbReference type="Pfam" id="PF19190">
    <property type="entry name" value="BACON_2"/>
    <property type="match status" value="1"/>
</dbReference>
<feature type="signal peptide" evidence="10">
    <location>
        <begin position="1"/>
        <end position="24"/>
    </location>
</feature>
<dbReference type="EMBL" id="LT859958">
    <property type="protein sequence ID" value="SMX53711.1"/>
    <property type="molecule type" value="Genomic_DNA"/>
</dbReference>
<dbReference type="InterPro" id="IPR045051">
    <property type="entry name" value="SBT"/>
</dbReference>
<evidence type="ECO:0000256" key="8">
    <source>
        <dbReference type="PROSITE-ProRule" id="PRU01240"/>
    </source>
</evidence>
<evidence type="ECO:0000256" key="5">
    <source>
        <dbReference type="ARBA" id="ARBA00022801"/>
    </source>
</evidence>
<feature type="domain" description="BACON" evidence="16">
    <location>
        <begin position="1068"/>
        <end position="1115"/>
    </location>
</feature>
<dbReference type="EC" id="3.4.21.25" evidence="17"/>
<proteinExistence type="inferred from homology"/>
<dbReference type="SUPFAM" id="SSF52025">
    <property type="entry name" value="PA domain"/>
    <property type="match status" value="1"/>
</dbReference>
<dbReference type="OrthoDB" id="9798386at2"/>
<dbReference type="InterPro" id="IPR010259">
    <property type="entry name" value="S8pro/Inhibitor_I9"/>
</dbReference>
<dbReference type="PROSITE" id="PS00136">
    <property type="entry name" value="SUBTILASE_ASP"/>
    <property type="match status" value="1"/>
</dbReference>
<feature type="active site" description="Charge relay system" evidence="7 8">
    <location>
        <position position="201"/>
    </location>
</feature>
<evidence type="ECO:0000313" key="17">
    <source>
        <dbReference type="EMBL" id="SMX53711.1"/>
    </source>
</evidence>
<reference evidence="18" key="1">
    <citation type="submission" date="2017-05" db="EMBL/GenBank/DDBJ databases">
        <authorList>
            <person name="Kirkegaard R."/>
            <person name="Mcilroy J S."/>
        </authorList>
    </citation>
    <scope>NUCLEOTIDE SEQUENCE [LARGE SCALE GENOMIC DNA]</scope>
</reference>
<feature type="domain" description="RapA2 cadherin-like" evidence="15">
    <location>
        <begin position="1440"/>
        <end position="1495"/>
    </location>
</feature>
<dbReference type="InterPro" id="IPR023827">
    <property type="entry name" value="Peptidase_S8_Asp-AS"/>
</dbReference>
<evidence type="ECO:0000259" key="11">
    <source>
        <dbReference type="Pfam" id="PF00082"/>
    </source>
</evidence>
<keyword evidence="6 8" id="KW-0720">Serine protease</keyword>
<dbReference type="PROSITE" id="PS00138">
    <property type="entry name" value="SUBTILASE_SER"/>
    <property type="match status" value="1"/>
</dbReference>
<feature type="domain" description="Peptidase S8/S53" evidence="11">
    <location>
        <begin position="192"/>
        <end position="631"/>
    </location>
</feature>
<dbReference type="PROSITE" id="PS51892">
    <property type="entry name" value="SUBTILASE"/>
    <property type="match status" value="1"/>
</dbReference>
<feature type="domain" description="PA" evidence="12">
    <location>
        <begin position="434"/>
        <end position="517"/>
    </location>
</feature>
<dbReference type="InterPro" id="IPR024361">
    <property type="entry name" value="BACON"/>
</dbReference>
<feature type="active site" description="Charge relay system" evidence="7 8">
    <location>
        <position position="590"/>
    </location>
</feature>
<dbReference type="SUPFAM" id="SSF52743">
    <property type="entry name" value="Subtilisin-like"/>
    <property type="match status" value="1"/>
</dbReference>
<dbReference type="Proteomes" id="UP000195514">
    <property type="component" value="Chromosome I"/>
</dbReference>
<keyword evidence="2" id="KW-0964">Secreted</keyword>
<feature type="domain" description="RapA2 cadherin-like" evidence="15">
    <location>
        <begin position="1531"/>
        <end position="1602"/>
    </location>
</feature>
<feature type="active site" description="Charge relay system" evidence="7 8">
    <location>
        <position position="274"/>
    </location>
</feature>
<gene>
    <name evidence="17" type="ORF">CFX1CAM_0646</name>
</gene>
<evidence type="ECO:0000259" key="16">
    <source>
        <dbReference type="Pfam" id="PF19190"/>
    </source>
</evidence>
<name>A0A1Y6K224_9CHLR</name>
<evidence type="ECO:0000256" key="10">
    <source>
        <dbReference type="SAM" id="SignalP"/>
    </source>
</evidence>
<feature type="domain" description="Subtilisin-like protease fibronectin type-III" evidence="14">
    <location>
        <begin position="679"/>
        <end position="762"/>
    </location>
</feature>
<dbReference type="GO" id="GO:0006508">
    <property type="term" value="P:proteolysis"/>
    <property type="evidence" value="ECO:0007669"/>
    <property type="project" value="UniProtKB-KW"/>
</dbReference>
<keyword evidence="3 8" id="KW-0645">Protease</keyword>
<dbReference type="Pfam" id="PF17803">
    <property type="entry name" value="Cadherin_4"/>
    <property type="match status" value="2"/>
</dbReference>
<dbReference type="InterPro" id="IPR003137">
    <property type="entry name" value="PA_domain"/>
</dbReference>
<evidence type="ECO:0000256" key="9">
    <source>
        <dbReference type="RuleBase" id="RU003355"/>
    </source>
</evidence>
<feature type="chain" id="PRO_5012012027" evidence="10">
    <location>
        <begin position="25"/>
        <end position="1661"/>
    </location>
</feature>
<dbReference type="InterPro" id="IPR040853">
    <property type="entry name" value="RapA2_cadherin-like"/>
</dbReference>
<organism evidence="17 18">
    <name type="scientific">Candidatus Brevifilum fermentans</name>
    <dbReference type="NCBI Taxonomy" id="1986204"/>
    <lineage>
        <taxon>Bacteria</taxon>
        <taxon>Bacillati</taxon>
        <taxon>Chloroflexota</taxon>
        <taxon>Anaerolineae</taxon>
        <taxon>Anaerolineales</taxon>
        <taxon>Anaerolineaceae</taxon>
        <taxon>Candidatus Brevifilum</taxon>
    </lineage>
</organism>
<dbReference type="KEGG" id="abat:CFX1CAM_0646"/>
<dbReference type="PROSITE" id="PS00137">
    <property type="entry name" value="SUBTILASE_HIS"/>
    <property type="match status" value="1"/>
</dbReference>
<dbReference type="Gene3D" id="2.60.40.2310">
    <property type="match status" value="1"/>
</dbReference>
<evidence type="ECO:0000256" key="3">
    <source>
        <dbReference type="ARBA" id="ARBA00022670"/>
    </source>
</evidence>
<dbReference type="Gene3D" id="3.50.30.30">
    <property type="match status" value="1"/>
</dbReference>
<dbReference type="Pfam" id="PF05922">
    <property type="entry name" value="Inhibitor_I9"/>
    <property type="match status" value="1"/>
</dbReference>
<evidence type="ECO:0000259" key="14">
    <source>
        <dbReference type="Pfam" id="PF17766"/>
    </source>
</evidence>
<dbReference type="InterPro" id="IPR015500">
    <property type="entry name" value="Peptidase_S8_subtilisin-rel"/>
</dbReference>
<evidence type="ECO:0000256" key="2">
    <source>
        <dbReference type="ARBA" id="ARBA00022525"/>
    </source>
</evidence>
<protein>
    <submittedName>
        <fullName evidence="17">Putative Cucumisin</fullName>
        <ecNumber evidence="17">3.4.21.25</ecNumber>
    </submittedName>
</protein>
<keyword evidence="4 10" id="KW-0732">Signal</keyword>
<keyword evidence="5 8" id="KW-0378">Hydrolase</keyword>
<dbReference type="InterPro" id="IPR022398">
    <property type="entry name" value="Peptidase_S8_His-AS"/>
</dbReference>
<dbReference type="PANTHER" id="PTHR10795">
    <property type="entry name" value="PROPROTEIN CONVERTASE SUBTILISIN/KEXIN"/>
    <property type="match status" value="1"/>
</dbReference>
<dbReference type="Pfam" id="PF02225">
    <property type="entry name" value="PA"/>
    <property type="match status" value="1"/>
</dbReference>
<dbReference type="PRINTS" id="PR00723">
    <property type="entry name" value="SUBTILISIN"/>
</dbReference>
<dbReference type="InterPro" id="IPR000209">
    <property type="entry name" value="Peptidase_S8/S53_dom"/>
</dbReference>
<accession>A0A1Y6K224</accession>
<dbReference type="GO" id="GO:0004252">
    <property type="term" value="F:serine-type endopeptidase activity"/>
    <property type="evidence" value="ECO:0007669"/>
    <property type="project" value="UniProtKB-UniRule"/>
</dbReference>
<dbReference type="InterPro" id="IPR023828">
    <property type="entry name" value="Peptidase_S8_Ser-AS"/>
</dbReference>
<comment type="similarity">
    <text evidence="1 8 9">Belongs to the peptidase S8 family.</text>
</comment>
<evidence type="ECO:0000259" key="12">
    <source>
        <dbReference type="Pfam" id="PF02225"/>
    </source>
</evidence>
<evidence type="ECO:0000256" key="7">
    <source>
        <dbReference type="PIRSR" id="PIRSR615500-1"/>
    </source>
</evidence>
<evidence type="ECO:0000256" key="1">
    <source>
        <dbReference type="ARBA" id="ARBA00011073"/>
    </source>
</evidence>
<feature type="domain" description="Inhibitor I9" evidence="13">
    <location>
        <begin position="126"/>
        <end position="166"/>
    </location>
</feature>
<evidence type="ECO:0000256" key="4">
    <source>
        <dbReference type="ARBA" id="ARBA00022729"/>
    </source>
</evidence>
<dbReference type="Gene3D" id="3.40.50.200">
    <property type="entry name" value="Peptidase S8/S53 domain"/>
    <property type="match status" value="1"/>
</dbReference>
<dbReference type="Pfam" id="PF00082">
    <property type="entry name" value="Peptidase_S8"/>
    <property type="match status" value="1"/>
</dbReference>
<evidence type="ECO:0000256" key="6">
    <source>
        <dbReference type="ARBA" id="ARBA00022825"/>
    </source>
</evidence>
<sequence length="1661" mass="178172">MKKIILNVFTFVLLLSFMASPVLADRPARGAEKTPEIKPALTARNQDPPSLAVSETGLYIVQLDDASLTTYMGGIPSLQATSPQVTGANKLDTTAPASLAYKAYLEGKQVDFISRMGASLGRSVEVRFQYLNVLNALAVKVSHEEALALAQMPGVLAVYPDRAREIDTDASPAFMGAPTFWEGEFGQDKHRGEGVIVAMLDTGVNPEHPSFAATDGYGYTHTNPFGAGTYVGVCDPDADDYDVDFPCNDKLIGAYNFYSGPDPQPTSARDWHDHGSHVGSTIAGNKHDAIISELGIPRTISGVAPRANIISYLVCFPSCYDTGIVAATEQALDDGVDVLNYSISGGDDPWDDPVDLAFLEATAAGMFVSTSAGNDGPGASTVAHTGPWNAAVAASTQNRSFANDLSVIAPTAPVDLQNIYALRGENVIISADVEAPIKYDPDNNLGCEDFDSGFFDDSFALIQRGDCPFADKEANARAAGAIGLVVFNNAAGLPIVMGATTGDIPAVMISKDDGEALKDYILDHPDTTEILLSATHAVIDDSLGDIMADFSSRGPSQWDLLKPDYTAPGVNILAAGHESEDAYVFMQGTSMASPHAAGAAALMVQRYPTWTPAEIKSALAMTAYQDVLKENGVDPAGYFDMGSGRIDLHEGAQVGLVMNETFANYLAADPHDGGDPKTLNQPSMVDHKCVESCSFTRTVRNVLTDATTYAVTVEAPAGMQVSVVPNNFTIPKDETQELEITVDVDMDVLDPGEWVFGQIELKVATTESAETVATHKLPIAIKPFSESPEITLNPEEISSSQFPGQAVSKTLTIGNTGGVDLEWEIEEEPGITAVLGLTIDGETVDDYPTVAVEGVRAERLDMLTLDSARIEAPQAAQPTAEEDYHLVLDDGTIDTVIGIGGTWEFIFLNRFTPEPWAYPLSLKEIRVVFHNAGNVAVGDEMILVVYENTTGNPDPAIGSNFLASYPVTVVGVPAWNVYTLHEPLVLNGPGDVIIGVIAMEVPGSAYHPAALDTTTPQHRSWIGIWDDWPPPDPPLLPPDDTWMLIDGFRPGNWMIRGLATYDPVCTNPEDVPWLAVDPTAGTTPPAMSTDVLVTLDSTGMSPGNYHANLCITSNDPAKPLSVVPVEMEVVQPCLSVDPESLEKSLRPDQTGTETLHLINICEEPVDFTLIEIDGGYSSPAYLESGTVILSNTGPYNSLPNAAFPMADVELILDDGSRENGIGIGGTWEFIFLNRFTPDPGAYPFTLDEIQVYFASQDQVWVGDRMDLVVYENTSGNTDPAVGAQFLARFPVEVEALDAWNTYALPGGVVLDGPGDVLIGVIAMETPGSNYWPAALDQTNSQERSWAGWWLTSPPPVEPTLPPDEEWMLIDDFLPGNWMIRGKGSFGGGDVPWLSENPESGTIPASGEVDITVTFDSTGLDIGDYFAIIRVSSPPAPAIDVPVTLHVINEAPVAEDQAVETLQDTPIEITLEATDAEDDPLTFIIVDEPEHGELQYGPGELPTLTYVPDLGWFGVDSFTFKANDGWNDSNIATVTVTVLRDNKPPLAVDDFYETDMDVTLVVPAPGVMANDSDPNPGDRLVVELKDAPLHGTVELAEDGSFTYVPNAGFFGKDSFTYNLIGIPLHWPDSDRGPQYIDTATVHITVVGPEVSLHTIFLPIIFH</sequence>
<evidence type="ECO:0000313" key="18">
    <source>
        <dbReference type="Proteomes" id="UP000195514"/>
    </source>
</evidence>
<keyword evidence="18" id="KW-1185">Reference proteome</keyword>
<dbReference type="InterPro" id="IPR046450">
    <property type="entry name" value="PA_dom_sf"/>
</dbReference>
<dbReference type="InterPro" id="IPR041469">
    <property type="entry name" value="Subtilisin-like_FN3"/>
</dbReference>
<evidence type="ECO:0000259" key="15">
    <source>
        <dbReference type="Pfam" id="PF17803"/>
    </source>
</evidence>